<evidence type="ECO:0000256" key="2">
    <source>
        <dbReference type="ARBA" id="ARBA00022598"/>
    </source>
</evidence>
<protein>
    <recommendedName>
        <fullName evidence="1">lysine--tRNA ligase</fullName>
        <ecNumber evidence="1">6.1.1.6</ecNumber>
    </recommendedName>
</protein>
<dbReference type="PANTHER" id="PTHR42918">
    <property type="entry name" value="LYSYL-TRNA SYNTHETASE"/>
    <property type="match status" value="1"/>
</dbReference>
<dbReference type="InterPro" id="IPR045864">
    <property type="entry name" value="aa-tRNA-synth_II/BPL/LPL"/>
</dbReference>
<evidence type="ECO:0000313" key="8">
    <source>
        <dbReference type="EMBL" id="SCW02021.1"/>
    </source>
</evidence>
<feature type="chain" id="PRO_5009237334" description="lysine--tRNA ligase" evidence="6">
    <location>
        <begin position="23"/>
        <end position="577"/>
    </location>
</feature>
<dbReference type="NCBIfam" id="TIGR00499">
    <property type="entry name" value="lysS_bact"/>
    <property type="match status" value="1"/>
</dbReference>
<evidence type="ECO:0000259" key="7">
    <source>
        <dbReference type="PROSITE" id="PS50862"/>
    </source>
</evidence>
<dbReference type="SUPFAM" id="SSF55681">
    <property type="entry name" value="Class II aaRS and biotin synthetases"/>
    <property type="match status" value="1"/>
</dbReference>
<gene>
    <name evidence="8" type="ORF">LAFE_0E12398G</name>
</gene>
<dbReference type="GO" id="GO:0005739">
    <property type="term" value="C:mitochondrion"/>
    <property type="evidence" value="ECO:0007669"/>
    <property type="project" value="TreeGrafter"/>
</dbReference>
<keyword evidence="3" id="KW-0547">Nucleotide-binding</keyword>
<dbReference type="SUPFAM" id="SSF50249">
    <property type="entry name" value="Nucleic acid-binding proteins"/>
    <property type="match status" value="1"/>
</dbReference>
<name>A0A1G4ME29_LACFM</name>
<dbReference type="InterPro" id="IPR012340">
    <property type="entry name" value="NA-bd_OB-fold"/>
</dbReference>
<dbReference type="OMA" id="MKWGMPP"/>
<dbReference type="EMBL" id="LT598488">
    <property type="protein sequence ID" value="SCW02021.1"/>
    <property type="molecule type" value="Genomic_DNA"/>
</dbReference>
<dbReference type="Gene3D" id="3.30.930.10">
    <property type="entry name" value="Bira Bifunctional Protein, Domain 2"/>
    <property type="match status" value="1"/>
</dbReference>
<keyword evidence="2" id="KW-0436">Ligase</keyword>
<keyword evidence="4" id="KW-0067">ATP-binding</keyword>
<dbReference type="InterPro" id="IPR004364">
    <property type="entry name" value="Aa-tRNA-synt_II"/>
</dbReference>
<dbReference type="PANTHER" id="PTHR42918:SF5">
    <property type="entry name" value="LYSINE--TRNA LIGASE, MITOCHONDRIAL"/>
    <property type="match status" value="1"/>
</dbReference>
<dbReference type="AlphaFoldDB" id="A0A1G4ME29"/>
<dbReference type="PROSITE" id="PS50862">
    <property type="entry name" value="AA_TRNA_LIGASE_II"/>
    <property type="match status" value="1"/>
</dbReference>
<dbReference type="GO" id="GO:0005524">
    <property type="term" value="F:ATP binding"/>
    <property type="evidence" value="ECO:0007669"/>
    <property type="project" value="UniProtKB-KW"/>
</dbReference>
<reference evidence="9" key="1">
    <citation type="submission" date="2016-03" db="EMBL/GenBank/DDBJ databases">
        <authorList>
            <person name="Devillers H."/>
        </authorList>
    </citation>
    <scope>NUCLEOTIDE SEQUENCE [LARGE SCALE GENOMIC DNA]</scope>
</reference>
<dbReference type="InterPro" id="IPR002313">
    <property type="entry name" value="Lys-tRNA-ligase_II"/>
</dbReference>
<evidence type="ECO:0000256" key="5">
    <source>
        <dbReference type="ARBA" id="ARBA00023146"/>
    </source>
</evidence>
<organism evidence="8 9">
    <name type="scientific">Lachancea fermentati</name>
    <name type="common">Zygosaccharomyces fermentati</name>
    <dbReference type="NCBI Taxonomy" id="4955"/>
    <lineage>
        <taxon>Eukaryota</taxon>
        <taxon>Fungi</taxon>
        <taxon>Dikarya</taxon>
        <taxon>Ascomycota</taxon>
        <taxon>Saccharomycotina</taxon>
        <taxon>Saccharomycetes</taxon>
        <taxon>Saccharomycetales</taxon>
        <taxon>Saccharomycetaceae</taxon>
        <taxon>Lachancea</taxon>
    </lineage>
</organism>
<feature type="signal peptide" evidence="6">
    <location>
        <begin position="1"/>
        <end position="22"/>
    </location>
</feature>
<evidence type="ECO:0000256" key="6">
    <source>
        <dbReference type="SAM" id="SignalP"/>
    </source>
</evidence>
<dbReference type="GO" id="GO:0070154">
    <property type="term" value="P:mitochondrial lysyl-tRNA aminoacylation"/>
    <property type="evidence" value="ECO:0007669"/>
    <property type="project" value="TreeGrafter"/>
</dbReference>
<dbReference type="Proteomes" id="UP000190831">
    <property type="component" value="Chromosome E"/>
</dbReference>
<accession>A0A1G4ME29</accession>
<proteinExistence type="predicted"/>
<keyword evidence="5" id="KW-0030">Aminoacyl-tRNA synthetase</keyword>
<dbReference type="InterPro" id="IPR018149">
    <property type="entry name" value="Lys-tRNA-synth_II_C"/>
</dbReference>
<sequence length="577" mass="65013">MHGNHVLFSLSCSSFFPPFILCLAVHRALHPHLRPLMLGALACRGRMAHLNVYHRSWRPIVSRLASVRCNHVDTGTLDFARRNAAIAREPDRFYPSLSQLPPPTTSVAHFLDRYANLDADRPENQECVRGRIVSVRTLGKNMSFVTLEAAARRVQLILNYNVMAAHSPGLTRAQFADTAAALRPGDHLQASGFPGVSQRERTLSLKCTTPVVLLAPATRPLPPRLEDPIKRAQNRVLDYLVNGHETLRLRGAVLRALREFLDARDFVEVETPMLTARSNGAAAEPFVTHARANDTRLELRVAPELWLKRLVVAGVDRVYELGRVFRNEGVDATHNPEFTTLEFYQAYASMSDLISLSEQLFLHVLRSVDTPRAHQLLEQLACNGNQFQRIEFLPTLQRETNIDFEAIDLSNPHEIARALKDKDIHLPSHVKSPQQMLNALCARYIESKYCESLLPTVIYHHPTVMSPLAKGNPADGLRTTKRFEIFICGKEYINAYEEENCPQRQLDKFIAQQKSHQLYGDKESLAIDTPYVEAMKWGMPPIGGFGLGVDRLCMLLAGKDRIEQVLSFGTIDDVDRQ</sequence>
<dbReference type="GO" id="GO:0000049">
    <property type="term" value="F:tRNA binding"/>
    <property type="evidence" value="ECO:0007669"/>
    <property type="project" value="TreeGrafter"/>
</dbReference>
<dbReference type="EC" id="6.1.1.6" evidence="1"/>
<keyword evidence="9" id="KW-1185">Reference proteome</keyword>
<evidence type="ECO:0000313" key="9">
    <source>
        <dbReference type="Proteomes" id="UP000190831"/>
    </source>
</evidence>
<feature type="domain" description="Aminoacyl-transfer RNA synthetases class-II family profile" evidence="7">
    <location>
        <begin position="247"/>
        <end position="577"/>
    </location>
</feature>
<evidence type="ECO:0000256" key="3">
    <source>
        <dbReference type="ARBA" id="ARBA00022741"/>
    </source>
</evidence>
<dbReference type="Gene3D" id="2.40.50.140">
    <property type="entry name" value="Nucleic acid-binding proteins"/>
    <property type="match status" value="1"/>
</dbReference>
<dbReference type="InterPro" id="IPR006195">
    <property type="entry name" value="aa-tRNA-synth_II"/>
</dbReference>
<dbReference type="PRINTS" id="PR00982">
    <property type="entry name" value="TRNASYNTHLYS"/>
</dbReference>
<evidence type="ECO:0000256" key="4">
    <source>
        <dbReference type="ARBA" id="ARBA00022840"/>
    </source>
</evidence>
<keyword evidence="6" id="KW-0732">Signal</keyword>
<dbReference type="Pfam" id="PF00152">
    <property type="entry name" value="tRNA-synt_2"/>
    <property type="match status" value="1"/>
</dbReference>
<dbReference type="STRING" id="4955.A0A1G4ME29"/>
<dbReference type="GO" id="GO:0004824">
    <property type="term" value="F:lysine-tRNA ligase activity"/>
    <property type="evidence" value="ECO:0007669"/>
    <property type="project" value="UniProtKB-EC"/>
</dbReference>
<dbReference type="OrthoDB" id="21243at2759"/>
<evidence type="ECO:0000256" key="1">
    <source>
        <dbReference type="ARBA" id="ARBA00013166"/>
    </source>
</evidence>